<dbReference type="RefSeq" id="WP_214171139.1">
    <property type="nucleotide sequence ID" value="NZ_JAHCVJ010000003.1"/>
</dbReference>
<dbReference type="GO" id="GO:0051304">
    <property type="term" value="P:chromosome separation"/>
    <property type="evidence" value="ECO:0007669"/>
    <property type="project" value="InterPro"/>
</dbReference>
<keyword evidence="6" id="KW-1185">Reference proteome</keyword>
<accession>A0AAW4L6Z8</accession>
<comment type="caution">
    <text evidence="5">The sequence shown here is derived from an EMBL/GenBank/DDBJ whole genome shotgun (WGS) entry which is preliminary data.</text>
</comment>
<keyword evidence="2" id="KW-0132">Cell division</keyword>
<keyword evidence="3" id="KW-0159">Chromosome partition</keyword>
<dbReference type="Gene3D" id="1.10.10.10">
    <property type="entry name" value="Winged helix-like DNA-binding domain superfamily/Winged helix DNA-binding domain"/>
    <property type="match status" value="2"/>
</dbReference>
<organism evidence="5 6">
    <name type="scientific">Geoanaerobacter pelophilus</name>
    <dbReference type="NCBI Taxonomy" id="60036"/>
    <lineage>
        <taxon>Bacteria</taxon>
        <taxon>Pseudomonadati</taxon>
        <taxon>Thermodesulfobacteriota</taxon>
        <taxon>Desulfuromonadia</taxon>
        <taxon>Geobacterales</taxon>
        <taxon>Geobacteraceae</taxon>
        <taxon>Geoanaerobacter</taxon>
    </lineage>
</organism>
<evidence type="ECO:0000313" key="6">
    <source>
        <dbReference type="Proteomes" id="UP000811899"/>
    </source>
</evidence>
<dbReference type="InterPro" id="IPR036390">
    <property type="entry name" value="WH_DNA-bd_sf"/>
</dbReference>
<evidence type="ECO:0000256" key="1">
    <source>
        <dbReference type="ARBA" id="ARBA00022490"/>
    </source>
</evidence>
<keyword evidence="4" id="KW-0131">Cell cycle</keyword>
<protein>
    <submittedName>
        <fullName evidence="5">SMC-Scp complex subunit ScpB</fullName>
    </submittedName>
</protein>
<dbReference type="PANTHER" id="PTHR34298:SF2">
    <property type="entry name" value="SEGREGATION AND CONDENSATION PROTEIN B"/>
    <property type="match status" value="1"/>
</dbReference>
<keyword evidence="1" id="KW-0963">Cytoplasm</keyword>
<evidence type="ECO:0000313" key="5">
    <source>
        <dbReference type="EMBL" id="MBT0664360.1"/>
    </source>
</evidence>
<dbReference type="Proteomes" id="UP000811899">
    <property type="component" value="Unassembled WGS sequence"/>
</dbReference>
<dbReference type="SUPFAM" id="SSF46785">
    <property type="entry name" value="Winged helix' DNA-binding domain"/>
    <property type="match status" value="2"/>
</dbReference>
<reference evidence="5 6" key="1">
    <citation type="submission" date="2021-05" db="EMBL/GenBank/DDBJ databases">
        <title>The draft genome of Geobacter pelophilus DSM 12255.</title>
        <authorList>
            <person name="Xu Z."/>
            <person name="Masuda Y."/>
            <person name="Itoh H."/>
            <person name="Senoo K."/>
        </authorList>
    </citation>
    <scope>NUCLEOTIDE SEQUENCE [LARGE SCALE GENOMIC DNA]</scope>
    <source>
        <strain evidence="5 6">DSM 12255</strain>
    </source>
</reference>
<dbReference type="PANTHER" id="PTHR34298">
    <property type="entry name" value="SEGREGATION AND CONDENSATION PROTEIN B"/>
    <property type="match status" value="1"/>
</dbReference>
<evidence type="ECO:0000256" key="2">
    <source>
        <dbReference type="ARBA" id="ARBA00022618"/>
    </source>
</evidence>
<dbReference type="GO" id="GO:0051301">
    <property type="term" value="P:cell division"/>
    <property type="evidence" value="ECO:0007669"/>
    <property type="project" value="UniProtKB-KW"/>
</dbReference>
<proteinExistence type="predicted"/>
<sequence length="206" mass="23099">MSSLDCKALLEGLLFVADGPLSMDRLVSILHEFEKQELIAALDELRLECERNARGIVLAEVAGGYQFRTRPEHAEVMRRLQRSRPSKFSQSALESLAIIAYRQPVTRAEIEYLRGVDCGGVVKTLLERKLIRILGKKDVPGRPIVYGTTREFLETFNLKNLNALPTLREIQDLAELPVYEEQGELPLDPSLSAPFVQPLLAGEPES</sequence>
<evidence type="ECO:0000256" key="3">
    <source>
        <dbReference type="ARBA" id="ARBA00022829"/>
    </source>
</evidence>
<dbReference type="AlphaFoldDB" id="A0AAW4L6Z8"/>
<dbReference type="PIRSF" id="PIRSF019345">
    <property type="entry name" value="ScpB"/>
    <property type="match status" value="1"/>
</dbReference>
<dbReference type="NCBIfam" id="TIGR00281">
    <property type="entry name" value="SMC-Scp complex subunit ScpB"/>
    <property type="match status" value="1"/>
</dbReference>
<dbReference type="InterPro" id="IPR036388">
    <property type="entry name" value="WH-like_DNA-bd_sf"/>
</dbReference>
<dbReference type="Pfam" id="PF04079">
    <property type="entry name" value="SMC_ScpB"/>
    <property type="match status" value="1"/>
</dbReference>
<dbReference type="EMBL" id="JAHCVJ010000003">
    <property type="protein sequence ID" value="MBT0664360.1"/>
    <property type="molecule type" value="Genomic_DNA"/>
</dbReference>
<evidence type="ECO:0000256" key="4">
    <source>
        <dbReference type="ARBA" id="ARBA00023306"/>
    </source>
</evidence>
<dbReference type="InterPro" id="IPR005234">
    <property type="entry name" value="ScpB_csome_segregation"/>
</dbReference>
<name>A0AAW4L6Z8_9BACT</name>
<gene>
    <name evidence="5" type="primary">scpB</name>
    <name evidence="5" type="ORF">KI809_08605</name>
</gene>